<keyword evidence="5 9" id="KW-0547">Nucleotide-binding</keyword>
<dbReference type="PIRSF" id="PIRSF036458">
    <property type="entry name" value="Butyrate_kin"/>
    <property type="match status" value="1"/>
</dbReference>
<evidence type="ECO:0000313" key="12">
    <source>
        <dbReference type="Proteomes" id="UP001348817"/>
    </source>
</evidence>
<evidence type="ECO:0000256" key="4">
    <source>
        <dbReference type="ARBA" id="ARBA00022679"/>
    </source>
</evidence>
<proteinExistence type="inferred from homology"/>
<evidence type="ECO:0000256" key="1">
    <source>
        <dbReference type="ARBA" id="ARBA00004496"/>
    </source>
</evidence>
<evidence type="ECO:0000313" key="11">
    <source>
        <dbReference type="EMBL" id="BDD12128.1"/>
    </source>
</evidence>
<dbReference type="NCBIfam" id="NF002834">
    <property type="entry name" value="PRK03011.1-5"/>
    <property type="match status" value="1"/>
</dbReference>
<dbReference type="SUPFAM" id="SSF53067">
    <property type="entry name" value="Actin-like ATPase domain"/>
    <property type="match status" value="2"/>
</dbReference>
<comment type="catalytic activity">
    <reaction evidence="8 9">
        <text>butanoate + ATP = butanoyl phosphate + ADP</text>
        <dbReference type="Rhea" id="RHEA:13585"/>
        <dbReference type="ChEBI" id="CHEBI:17968"/>
        <dbReference type="ChEBI" id="CHEBI:30616"/>
        <dbReference type="ChEBI" id="CHEBI:58079"/>
        <dbReference type="ChEBI" id="CHEBI:456216"/>
        <dbReference type="EC" id="2.7.2.7"/>
    </reaction>
</comment>
<dbReference type="GO" id="GO:0008776">
    <property type="term" value="F:acetate kinase activity"/>
    <property type="evidence" value="ECO:0007669"/>
    <property type="project" value="TreeGrafter"/>
</dbReference>
<gene>
    <name evidence="11" type="primary">buk1</name>
    <name evidence="9" type="synonym">buk</name>
    <name evidence="11" type="ORF">FUAX_45600</name>
</gene>
<protein>
    <recommendedName>
        <fullName evidence="9">Probable butyrate kinase</fullName>
        <shortName evidence="9">BK</shortName>
        <ecNumber evidence="9">2.7.2.7</ecNumber>
    </recommendedName>
    <alternativeName>
        <fullName evidence="9">Branched-chain carboxylic acid kinase</fullName>
    </alternativeName>
</protein>
<evidence type="ECO:0000256" key="6">
    <source>
        <dbReference type="ARBA" id="ARBA00022777"/>
    </source>
</evidence>
<dbReference type="GO" id="GO:0005524">
    <property type="term" value="F:ATP binding"/>
    <property type="evidence" value="ECO:0007669"/>
    <property type="project" value="UniProtKB-KW"/>
</dbReference>
<evidence type="ECO:0000256" key="3">
    <source>
        <dbReference type="ARBA" id="ARBA00022490"/>
    </source>
</evidence>
<geneLocation type="plasmid" evidence="11 12">
    <name>pFA3</name>
</geneLocation>
<evidence type="ECO:0000256" key="8">
    <source>
        <dbReference type="ARBA" id="ARBA00048596"/>
    </source>
</evidence>
<evidence type="ECO:0000256" key="9">
    <source>
        <dbReference type="HAMAP-Rule" id="MF_00542"/>
    </source>
</evidence>
<dbReference type="PANTHER" id="PTHR21060:SF3">
    <property type="entry name" value="BUTYRATE KINASE 2-RELATED"/>
    <property type="match status" value="1"/>
</dbReference>
<sequence>MLNYQLLILNPGSTSTKIAWYSDTQAVFLKNVSHDADELAKMETIPDQMGFRFETIIKALKEENLPLEELSVVISRGGLLKPIESGVYEVDDTMITDLIESELQHASNLGAMIAKRIADEYCIKAYIADPVVVDEMEAVARYSGHPEFARKSVFHALNQKAIARQYARETGRKYDELNLIVAHMGGGISVGLHRRGKVVDVNQALDGEGAFSPERSGSLPVGDVIRACYSGKYTEKEMFSKVVGQGGLVAYCGINDVRIALKRSEEGDEDARMALNAIVYQVSKEIGALAAANFGHIDAILLTGGIAHNLSLMDKIRERVRFVAPVHVFPGEDEMRALMQNGMMLLKGEVQSVKYGDAEKG</sequence>
<evidence type="ECO:0000256" key="5">
    <source>
        <dbReference type="ARBA" id="ARBA00022741"/>
    </source>
</evidence>
<evidence type="ECO:0000256" key="2">
    <source>
        <dbReference type="ARBA" id="ARBA00008748"/>
    </source>
</evidence>
<keyword evidence="7 9" id="KW-0067">ATP-binding</keyword>
<keyword evidence="3 9" id="KW-0963">Cytoplasm</keyword>
<dbReference type="CDD" id="cd24011">
    <property type="entry name" value="ASKHA_NBD_BK"/>
    <property type="match status" value="1"/>
</dbReference>
<dbReference type="EMBL" id="AP025317">
    <property type="protein sequence ID" value="BDD12128.1"/>
    <property type="molecule type" value="Genomic_DNA"/>
</dbReference>
<reference evidence="11 12" key="1">
    <citation type="submission" date="2021-12" db="EMBL/GenBank/DDBJ databases">
        <title>Genome sequencing of bacteria with rrn-lacking chromosome and rrn-plasmid.</title>
        <authorList>
            <person name="Anda M."/>
            <person name="Iwasaki W."/>
        </authorList>
    </citation>
    <scope>NUCLEOTIDE SEQUENCE [LARGE SCALE GENOMIC DNA]</scope>
    <source>
        <strain evidence="11 12">DSM 100852</strain>
        <plasmid evidence="11 12">pFA3</plasmid>
    </source>
</reference>
<dbReference type="PROSITE" id="PS01075">
    <property type="entry name" value="ACETATE_KINASE_1"/>
    <property type="match status" value="1"/>
</dbReference>
<name>A0AAU9D7Z1_9BACT</name>
<accession>A0AAU9D7Z1</accession>
<dbReference type="InterPro" id="IPR011245">
    <property type="entry name" value="Butyrate_kin"/>
</dbReference>
<dbReference type="PANTHER" id="PTHR21060">
    <property type="entry name" value="ACETATE KINASE"/>
    <property type="match status" value="1"/>
</dbReference>
<comment type="subcellular location">
    <subcellularLocation>
        <location evidence="1 9">Cytoplasm</location>
    </subcellularLocation>
</comment>
<dbReference type="RefSeq" id="WP_338395483.1">
    <property type="nucleotide sequence ID" value="NZ_AP025317.1"/>
</dbReference>
<keyword evidence="11" id="KW-0614">Plasmid</keyword>
<dbReference type="InterPro" id="IPR000890">
    <property type="entry name" value="Aliphatic_acid_kin_short-chain"/>
</dbReference>
<dbReference type="InterPro" id="IPR023865">
    <property type="entry name" value="Aliphatic_acid_kinase_CS"/>
</dbReference>
<dbReference type="PRINTS" id="PR00471">
    <property type="entry name" value="ACETATEKNASE"/>
</dbReference>
<evidence type="ECO:0000256" key="7">
    <source>
        <dbReference type="ARBA" id="ARBA00022840"/>
    </source>
</evidence>
<comment type="similarity">
    <text evidence="2 9 10">Belongs to the acetokinase family.</text>
</comment>
<dbReference type="AlphaFoldDB" id="A0AAU9D7Z1"/>
<dbReference type="Proteomes" id="UP001348817">
    <property type="component" value="Plasmid pFA3"/>
</dbReference>
<dbReference type="KEGG" id="fax:FUAX_45600"/>
<dbReference type="Pfam" id="PF00871">
    <property type="entry name" value="Acetate_kinase"/>
    <property type="match status" value="1"/>
</dbReference>
<dbReference type="EC" id="2.7.2.7" evidence="9"/>
<dbReference type="NCBIfam" id="TIGR02707">
    <property type="entry name" value="butyr_kinase"/>
    <property type="match status" value="1"/>
</dbReference>
<dbReference type="InterPro" id="IPR043129">
    <property type="entry name" value="ATPase_NBD"/>
</dbReference>
<evidence type="ECO:0000256" key="10">
    <source>
        <dbReference type="RuleBase" id="RU003835"/>
    </source>
</evidence>
<keyword evidence="12" id="KW-1185">Reference proteome</keyword>
<keyword evidence="4 9" id="KW-0808">Transferase</keyword>
<keyword evidence="6 9" id="KW-0418">Kinase</keyword>
<dbReference type="GO" id="GO:0047761">
    <property type="term" value="F:butyrate kinase activity"/>
    <property type="evidence" value="ECO:0007669"/>
    <property type="project" value="UniProtKB-UniRule"/>
</dbReference>
<dbReference type="GO" id="GO:0006083">
    <property type="term" value="P:acetate metabolic process"/>
    <property type="evidence" value="ECO:0007669"/>
    <property type="project" value="TreeGrafter"/>
</dbReference>
<dbReference type="HAMAP" id="MF_00542">
    <property type="entry name" value="Butyrate_kinase"/>
    <property type="match status" value="1"/>
</dbReference>
<dbReference type="GO" id="GO:0005737">
    <property type="term" value="C:cytoplasm"/>
    <property type="evidence" value="ECO:0007669"/>
    <property type="project" value="UniProtKB-SubCell"/>
</dbReference>
<dbReference type="Gene3D" id="3.30.420.40">
    <property type="match status" value="2"/>
</dbReference>
<organism evidence="11 12">
    <name type="scientific">Fulvitalea axinellae</name>
    <dbReference type="NCBI Taxonomy" id="1182444"/>
    <lineage>
        <taxon>Bacteria</taxon>
        <taxon>Pseudomonadati</taxon>
        <taxon>Bacteroidota</taxon>
        <taxon>Cytophagia</taxon>
        <taxon>Cytophagales</taxon>
        <taxon>Persicobacteraceae</taxon>
        <taxon>Fulvitalea</taxon>
    </lineage>
</organism>